<dbReference type="Proteomes" id="UP000549009">
    <property type="component" value="Unassembled WGS sequence"/>
</dbReference>
<evidence type="ECO:0000313" key="2">
    <source>
        <dbReference type="EMBL" id="MBB5108982.1"/>
    </source>
</evidence>
<evidence type="ECO:0000256" key="1">
    <source>
        <dbReference type="ARBA" id="ARBA00022833"/>
    </source>
</evidence>
<evidence type="ECO:0000313" key="3">
    <source>
        <dbReference type="Proteomes" id="UP000549009"/>
    </source>
</evidence>
<dbReference type="GO" id="GO:0016811">
    <property type="term" value="F:hydrolase activity, acting on carbon-nitrogen (but not peptide) bonds, in linear amides"/>
    <property type="evidence" value="ECO:0007669"/>
    <property type="project" value="TreeGrafter"/>
</dbReference>
<gene>
    <name evidence="2" type="ORF">FHS40_008108</name>
</gene>
<dbReference type="InterPro" id="IPR003737">
    <property type="entry name" value="GlcNAc_PI_deacetylase-related"/>
</dbReference>
<dbReference type="EMBL" id="JACHJD010000022">
    <property type="protein sequence ID" value="MBB5108982.1"/>
    <property type="molecule type" value="Genomic_DNA"/>
</dbReference>
<dbReference type="PANTHER" id="PTHR12993:SF26">
    <property type="entry name" value="1D-MYO-INOSITOL 2-ACETAMIDO-2-DEOXY-ALPHA-D-GLUCOPYRANOSIDE DEACETYLASE"/>
    <property type="match status" value="1"/>
</dbReference>
<dbReference type="RefSeq" id="WP_184925955.1">
    <property type="nucleotide sequence ID" value="NZ_BMSQ01000025.1"/>
</dbReference>
<dbReference type="Pfam" id="PF02585">
    <property type="entry name" value="PIG-L"/>
    <property type="match status" value="1"/>
</dbReference>
<dbReference type="Gene3D" id="3.40.50.10320">
    <property type="entry name" value="LmbE-like"/>
    <property type="match status" value="1"/>
</dbReference>
<proteinExistence type="predicted"/>
<comment type="caution">
    <text evidence="2">The sequence shown here is derived from an EMBL/GenBank/DDBJ whole genome shotgun (WGS) entry which is preliminary data.</text>
</comment>
<dbReference type="GO" id="GO:0016137">
    <property type="term" value="P:glycoside metabolic process"/>
    <property type="evidence" value="ECO:0007669"/>
    <property type="project" value="UniProtKB-ARBA"/>
</dbReference>
<protein>
    <submittedName>
        <fullName evidence="2">LmbE family N-acetylglucosaminyl deacetylase</fullName>
    </submittedName>
</protein>
<accession>A0A7W8B503</accession>
<reference evidence="2 3" key="1">
    <citation type="submission" date="2020-08" db="EMBL/GenBank/DDBJ databases">
        <title>Genomic Encyclopedia of Type Strains, Phase III (KMG-III): the genomes of soil and plant-associated and newly described type strains.</title>
        <authorList>
            <person name="Whitman W."/>
        </authorList>
    </citation>
    <scope>NUCLEOTIDE SEQUENCE [LARGE SCALE GENOMIC DNA]</scope>
    <source>
        <strain evidence="2 3">CECT 3146</strain>
    </source>
</reference>
<keyword evidence="1" id="KW-0862">Zinc</keyword>
<dbReference type="AlphaFoldDB" id="A0A7W8B503"/>
<sequence length="223" mass="25372">MTDVLIVVAHPDDAEIAMGMRMREHALTGDHVQVHCLSPGAPTPEGAEQRRSECLAAAALLGIAQYTFSRIPDNEFVERRVEINRELFRVFRERRPDIVYTHFPDDQHLDHRITADEVTTVALREADNLRYFRSPYSHAFEPTEVFVGTPALLQSKAEALRCFASQQQLDMDTFMTLATVTHRQHVHHRVVERFPAGHTCAELFRTARTIQFAAHAEQEKAAS</sequence>
<dbReference type="PANTHER" id="PTHR12993">
    <property type="entry name" value="N-ACETYLGLUCOSAMINYL-PHOSPHATIDYLINOSITOL DE-N-ACETYLASE-RELATED"/>
    <property type="match status" value="1"/>
</dbReference>
<dbReference type="SUPFAM" id="SSF102588">
    <property type="entry name" value="LmbE-like"/>
    <property type="match status" value="1"/>
</dbReference>
<name>A0A7W8B503_STRST</name>
<dbReference type="InterPro" id="IPR024078">
    <property type="entry name" value="LmbE-like_dom_sf"/>
</dbReference>
<organism evidence="2 3">
    <name type="scientific">Streptomyces spectabilis</name>
    <dbReference type="NCBI Taxonomy" id="68270"/>
    <lineage>
        <taxon>Bacteria</taxon>
        <taxon>Bacillati</taxon>
        <taxon>Actinomycetota</taxon>
        <taxon>Actinomycetes</taxon>
        <taxon>Kitasatosporales</taxon>
        <taxon>Streptomycetaceae</taxon>
        <taxon>Streptomyces</taxon>
    </lineage>
</organism>
<keyword evidence="3" id="KW-1185">Reference proteome</keyword>